<evidence type="ECO:0000256" key="14">
    <source>
        <dbReference type="PROSITE-ProRule" id="PRU01360"/>
    </source>
</evidence>
<keyword evidence="19" id="KW-1185">Reference proteome</keyword>
<evidence type="ECO:0000313" key="18">
    <source>
        <dbReference type="EMBL" id="SAK97266.1"/>
    </source>
</evidence>
<keyword evidence="12 18" id="KW-0675">Receptor</keyword>
<evidence type="ECO:0000256" key="3">
    <source>
        <dbReference type="ARBA" id="ARBA00022448"/>
    </source>
</evidence>
<keyword evidence="10 15" id="KW-0798">TonB box</keyword>
<dbReference type="STRING" id="1777141.AWB80_07330"/>
<keyword evidence="3 14" id="KW-0813">Transport</keyword>
<keyword evidence="6 14" id="KW-0812">Transmembrane</keyword>
<dbReference type="OrthoDB" id="127311at2"/>
<dbReference type="InterPro" id="IPR000531">
    <property type="entry name" value="Beta-barrel_TonB"/>
</dbReference>
<evidence type="ECO:0000256" key="16">
    <source>
        <dbReference type="SAM" id="SignalP"/>
    </source>
</evidence>
<comment type="subcellular location">
    <subcellularLocation>
        <location evidence="1 14">Cell outer membrane</location>
        <topology evidence="1 14">Multi-pass membrane protein</topology>
    </subcellularLocation>
</comment>
<evidence type="ECO:0000256" key="7">
    <source>
        <dbReference type="ARBA" id="ARBA00022729"/>
    </source>
</evidence>
<dbReference type="PROSITE" id="PS52016">
    <property type="entry name" value="TONB_DEPENDENT_REC_3"/>
    <property type="match status" value="1"/>
</dbReference>
<dbReference type="GO" id="GO:0038023">
    <property type="term" value="F:signaling receptor activity"/>
    <property type="evidence" value="ECO:0007669"/>
    <property type="project" value="InterPro"/>
</dbReference>
<keyword evidence="9" id="KW-0406">Ion transport</keyword>
<dbReference type="InterPro" id="IPR037066">
    <property type="entry name" value="Plug_dom_sf"/>
</dbReference>
<organism evidence="18 19">
    <name type="scientific">Caballeronia pedi</name>
    <dbReference type="NCBI Taxonomy" id="1777141"/>
    <lineage>
        <taxon>Bacteria</taxon>
        <taxon>Pseudomonadati</taxon>
        <taxon>Pseudomonadota</taxon>
        <taxon>Betaproteobacteria</taxon>
        <taxon>Burkholderiales</taxon>
        <taxon>Burkholderiaceae</taxon>
        <taxon>Caballeronia</taxon>
    </lineage>
</organism>
<gene>
    <name evidence="18" type="ORF">AWB80_07330</name>
</gene>
<dbReference type="InterPro" id="IPR011662">
    <property type="entry name" value="Secretin/TonB_short_N"/>
</dbReference>
<proteinExistence type="inferred from homology"/>
<evidence type="ECO:0000256" key="12">
    <source>
        <dbReference type="ARBA" id="ARBA00023170"/>
    </source>
</evidence>
<dbReference type="PANTHER" id="PTHR32552:SF68">
    <property type="entry name" value="FERRICHROME OUTER MEMBRANE TRANSPORTER_PHAGE RECEPTOR"/>
    <property type="match status" value="1"/>
</dbReference>
<comment type="caution">
    <text evidence="18">The sequence shown here is derived from an EMBL/GenBank/DDBJ whole genome shotgun (WGS) entry which is preliminary data.</text>
</comment>
<comment type="similarity">
    <text evidence="2 14 15">Belongs to the TonB-dependent receptor family.</text>
</comment>
<evidence type="ECO:0000256" key="10">
    <source>
        <dbReference type="ARBA" id="ARBA00023077"/>
    </source>
</evidence>
<dbReference type="InterPro" id="IPR036942">
    <property type="entry name" value="Beta-barrel_TonB_sf"/>
</dbReference>
<dbReference type="InterPro" id="IPR012910">
    <property type="entry name" value="Plug_dom"/>
</dbReference>
<keyword evidence="4 14" id="KW-1134">Transmembrane beta strand</keyword>
<reference evidence="18" key="1">
    <citation type="submission" date="2016-01" db="EMBL/GenBank/DDBJ databases">
        <authorList>
            <person name="Peeters C."/>
        </authorList>
    </citation>
    <scope>NUCLEOTIDE SEQUENCE [LARGE SCALE GENOMIC DNA]</scope>
    <source>
        <strain evidence="18">LMG 29323</strain>
    </source>
</reference>
<keyword evidence="13 14" id="KW-0998">Cell outer membrane</keyword>
<evidence type="ECO:0000256" key="4">
    <source>
        <dbReference type="ARBA" id="ARBA00022452"/>
    </source>
</evidence>
<dbReference type="Gene3D" id="2.170.130.10">
    <property type="entry name" value="TonB-dependent receptor, plug domain"/>
    <property type="match status" value="1"/>
</dbReference>
<evidence type="ECO:0000256" key="15">
    <source>
        <dbReference type="RuleBase" id="RU003357"/>
    </source>
</evidence>
<evidence type="ECO:0000259" key="17">
    <source>
        <dbReference type="SMART" id="SM00965"/>
    </source>
</evidence>
<keyword evidence="5" id="KW-0410">Iron transport</keyword>
<dbReference type="GO" id="GO:0015344">
    <property type="term" value="F:siderophore uptake transmembrane transporter activity"/>
    <property type="evidence" value="ECO:0007669"/>
    <property type="project" value="TreeGrafter"/>
</dbReference>
<dbReference type="Proteomes" id="UP000054911">
    <property type="component" value="Unassembled WGS sequence"/>
</dbReference>
<dbReference type="Gene3D" id="3.55.50.30">
    <property type="match status" value="1"/>
</dbReference>
<sequence>MSLRFTPKPILVGCLALAPLAATAQSAPAVVASPAARPYDIAPGTLDQVLNRYASAAGVLLTVDSALTAGKRSPGLHDSVGLDAGFDAILSGSGLEAVGDVSGGYRLALRKSEPQNADASEAQGVELAPVVVTGQRQEGDAVYGYVAHRSTGASKTDTALIETPQSVSVVTRGQMDDQGVQSVREALRYTAGVMSEYRGGSSSRYDTVSYRGFGGGVNYDYSYLDGTRLLGGNYAVPQIDPYNLDRVEIIKGPASVLYGQVNPGGMLSLTSKRPPEEAFHEIELEAGNHDRWQGAFDVGGPVDKNGAALYRLTGLARDSDTQADFAREQRISISPSATFRFDRDTELTLLANYQHDPRAGYFGFLPAQGTVLYNPAGKIPTSFFDGDPDFDRFDRTQYQFGYAFSHRFDDVWTFRQNARYMHMDVDYESVYSNGLQADGHTLNRRAIHTVEHSDSLTLDNQAEAKFGTGPLRHTVLFGFDYQRFAENQAQGTGSAPTLDFLNPVYYQAFTQPALSQLTHQVQNQFGVYAQDQLRLGKWALQLGVRQDWTTADTDDRTAGTSTDQASHAFTWRAGLLYLFDNGIAPYASYSTSFQPTAGTDVAGNPFNPTKGEQYEVGVKYQPHGFNGFFTASAFQIKQQNVLTTDPDNPLFSIQTGEVRVRGVELEAHAQLTRGLGMIASYTYLNDVVTSANDGTQGKRPAMIPTHMATLWLDYTLRGEHLNGLGFGAGVRYIGPSYGAANDSFSVPGVVLLDAAAHYDIDHWRLALNVDNLADRTFVSSCATATKCFYGARRTIIGTARYQW</sequence>
<dbReference type="NCBIfam" id="TIGR01783">
    <property type="entry name" value="TonB-siderophor"/>
    <property type="match status" value="1"/>
</dbReference>
<dbReference type="InterPro" id="IPR039426">
    <property type="entry name" value="TonB-dep_rcpt-like"/>
</dbReference>
<evidence type="ECO:0000256" key="13">
    <source>
        <dbReference type="ARBA" id="ARBA00023237"/>
    </source>
</evidence>
<dbReference type="GO" id="GO:0009279">
    <property type="term" value="C:cell outer membrane"/>
    <property type="evidence" value="ECO:0007669"/>
    <property type="project" value="UniProtKB-SubCell"/>
</dbReference>
<keyword evidence="11 14" id="KW-0472">Membrane</keyword>
<evidence type="ECO:0000256" key="1">
    <source>
        <dbReference type="ARBA" id="ARBA00004571"/>
    </source>
</evidence>
<protein>
    <submittedName>
        <fullName evidence="18">TonB-dependent siderophore receptor</fullName>
    </submittedName>
</protein>
<evidence type="ECO:0000313" key="19">
    <source>
        <dbReference type="Proteomes" id="UP000054911"/>
    </source>
</evidence>
<dbReference type="FunFam" id="2.40.170.20:FF:000005">
    <property type="entry name" value="TonB-dependent siderophore receptor"/>
    <property type="match status" value="1"/>
</dbReference>
<dbReference type="PANTHER" id="PTHR32552">
    <property type="entry name" value="FERRICHROME IRON RECEPTOR-RELATED"/>
    <property type="match status" value="1"/>
</dbReference>
<keyword evidence="8" id="KW-0408">Iron</keyword>
<dbReference type="Pfam" id="PF00593">
    <property type="entry name" value="TonB_dep_Rec_b-barrel"/>
    <property type="match status" value="1"/>
</dbReference>
<evidence type="ECO:0000256" key="5">
    <source>
        <dbReference type="ARBA" id="ARBA00022496"/>
    </source>
</evidence>
<accession>A0A158DSX7</accession>
<dbReference type="RefSeq" id="WP_087131877.1">
    <property type="nucleotide sequence ID" value="NZ_FCOE02000046.1"/>
</dbReference>
<dbReference type="SMART" id="SM00965">
    <property type="entry name" value="STN"/>
    <property type="match status" value="1"/>
</dbReference>
<name>A0A158DSX7_9BURK</name>
<dbReference type="CDD" id="cd01347">
    <property type="entry name" value="ligand_gated_channel"/>
    <property type="match status" value="1"/>
</dbReference>
<dbReference type="InterPro" id="IPR010105">
    <property type="entry name" value="TonB_sidphr_rcpt"/>
</dbReference>
<feature type="chain" id="PRO_5007624471" evidence="16">
    <location>
        <begin position="25"/>
        <end position="803"/>
    </location>
</feature>
<feature type="signal peptide" evidence="16">
    <location>
        <begin position="1"/>
        <end position="24"/>
    </location>
</feature>
<dbReference type="AlphaFoldDB" id="A0A158DSX7"/>
<evidence type="ECO:0000256" key="2">
    <source>
        <dbReference type="ARBA" id="ARBA00009810"/>
    </source>
</evidence>
<evidence type="ECO:0000256" key="9">
    <source>
        <dbReference type="ARBA" id="ARBA00023065"/>
    </source>
</evidence>
<dbReference type="FunFam" id="2.170.130.10:FF:000001">
    <property type="entry name" value="Catecholate siderophore TonB-dependent receptor"/>
    <property type="match status" value="1"/>
</dbReference>
<dbReference type="GO" id="GO:0015891">
    <property type="term" value="P:siderophore transport"/>
    <property type="evidence" value="ECO:0007669"/>
    <property type="project" value="InterPro"/>
</dbReference>
<evidence type="ECO:0000256" key="8">
    <source>
        <dbReference type="ARBA" id="ARBA00023004"/>
    </source>
</evidence>
<dbReference type="SUPFAM" id="SSF56935">
    <property type="entry name" value="Porins"/>
    <property type="match status" value="1"/>
</dbReference>
<dbReference type="Gene3D" id="2.40.170.20">
    <property type="entry name" value="TonB-dependent receptor, beta-barrel domain"/>
    <property type="match status" value="1"/>
</dbReference>
<evidence type="ECO:0000256" key="6">
    <source>
        <dbReference type="ARBA" id="ARBA00022692"/>
    </source>
</evidence>
<dbReference type="Pfam" id="PF07715">
    <property type="entry name" value="Plug"/>
    <property type="match status" value="1"/>
</dbReference>
<dbReference type="EMBL" id="FCOE02000046">
    <property type="protein sequence ID" value="SAK97266.1"/>
    <property type="molecule type" value="Genomic_DNA"/>
</dbReference>
<evidence type="ECO:0000256" key="11">
    <source>
        <dbReference type="ARBA" id="ARBA00023136"/>
    </source>
</evidence>
<feature type="domain" description="Secretin/TonB short N-terminal" evidence="17">
    <location>
        <begin position="59"/>
        <end position="110"/>
    </location>
</feature>
<keyword evidence="7 16" id="KW-0732">Signal</keyword>